<dbReference type="FunFam" id="1.20.920.10:FF:000032">
    <property type="entry name" value="Transcriptional activator spt7"/>
    <property type="match status" value="1"/>
</dbReference>
<keyword evidence="2" id="KW-0597">Phosphoprotein</keyword>
<name>A0A7D9H2P8_DEKBR</name>
<evidence type="ECO:0000256" key="9">
    <source>
        <dbReference type="SAM" id="MobiDB-lite"/>
    </source>
</evidence>
<feature type="domain" description="Bromo" evidence="10">
    <location>
        <begin position="514"/>
        <end position="584"/>
    </location>
</feature>
<keyword evidence="4 8" id="KW-0103">Bromodomain</keyword>
<feature type="compositionally biased region" description="Basic and acidic residues" evidence="9">
    <location>
        <begin position="666"/>
        <end position="686"/>
    </location>
</feature>
<dbReference type="Pfam" id="PF00439">
    <property type="entry name" value="Bromodomain"/>
    <property type="match status" value="1"/>
</dbReference>
<dbReference type="PANTHER" id="PTHR47343">
    <property type="entry name" value="TRANSCRIPTIONAL ACTIVATOR SPT7"/>
    <property type="match status" value="1"/>
</dbReference>
<feature type="compositionally biased region" description="Basic and acidic residues" evidence="9">
    <location>
        <begin position="244"/>
        <end position="253"/>
    </location>
</feature>
<feature type="compositionally biased region" description="Polar residues" evidence="9">
    <location>
        <begin position="417"/>
        <end position="432"/>
    </location>
</feature>
<evidence type="ECO:0000256" key="4">
    <source>
        <dbReference type="ARBA" id="ARBA00023117"/>
    </source>
</evidence>
<feature type="compositionally biased region" description="Acidic residues" evidence="9">
    <location>
        <begin position="1344"/>
        <end position="1358"/>
    </location>
</feature>
<reference evidence="11 12" key="1">
    <citation type="submission" date="2019-07" db="EMBL/GenBank/DDBJ databases">
        <authorList>
            <person name="Friedrich A."/>
            <person name="Schacherer J."/>
        </authorList>
    </citation>
    <scope>NUCLEOTIDE SEQUENCE [LARGE SCALE GENOMIC DNA]</scope>
</reference>
<organism evidence="11 12">
    <name type="scientific">Dekkera bruxellensis</name>
    <name type="common">Brettanomyces custersii</name>
    <dbReference type="NCBI Taxonomy" id="5007"/>
    <lineage>
        <taxon>Eukaryota</taxon>
        <taxon>Fungi</taxon>
        <taxon>Dikarya</taxon>
        <taxon>Ascomycota</taxon>
        <taxon>Saccharomycotina</taxon>
        <taxon>Pichiomycetes</taxon>
        <taxon>Pichiales</taxon>
        <taxon>Pichiaceae</taxon>
        <taxon>Brettanomyces</taxon>
    </lineage>
</organism>
<feature type="compositionally biased region" description="Acidic residues" evidence="9">
    <location>
        <begin position="106"/>
        <end position="126"/>
    </location>
</feature>
<feature type="compositionally biased region" description="Polar residues" evidence="9">
    <location>
        <begin position="689"/>
        <end position="703"/>
    </location>
</feature>
<dbReference type="PROSITE" id="PS00633">
    <property type="entry name" value="BROMODOMAIN_1"/>
    <property type="match status" value="1"/>
</dbReference>
<evidence type="ECO:0000259" key="10">
    <source>
        <dbReference type="PROSITE" id="PS50014"/>
    </source>
</evidence>
<dbReference type="GO" id="GO:0000124">
    <property type="term" value="C:SAGA complex"/>
    <property type="evidence" value="ECO:0007669"/>
    <property type="project" value="InterPro"/>
</dbReference>
<feature type="region of interest" description="Disordered" evidence="9">
    <location>
        <begin position="208"/>
        <end position="326"/>
    </location>
</feature>
<feature type="compositionally biased region" description="Basic and acidic residues" evidence="9">
    <location>
        <begin position="208"/>
        <end position="226"/>
    </location>
</feature>
<dbReference type="InterPro" id="IPR001487">
    <property type="entry name" value="Bromodomain"/>
</dbReference>
<dbReference type="PROSITE" id="PS50014">
    <property type="entry name" value="BROMODOMAIN_2"/>
    <property type="match status" value="1"/>
</dbReference>
<dbReference type="InterPro" id="IPR018359">
    <property type="entry name" value="Bromodomain_CS"/>
</dbReference>
<keyword evidence="3" id="KW-0805">Transcription regulation</keyword>
<dbReference type="InterPro" id="IPR009072">
    <property type="entry name" value="Histone-fold"/>
</dbReference>
<gene>
    <name evidence="11" type="ORF">DEBR0S6_04896G</name>
</gene>
<feature type="region of interest" description="Disordered" evidence="9">
    <location>
        <begin position="417"/>
        <end position="437"/>
    </location>
</feature>
<feature type="compositionally biased region" description="Acidic residues" evidence="9">
    <location>
        <begin position="254"/>
        <end position="274"/>
    </location>
</feature>
<feature type="compositionally biased region" description="Polar residues" evidence="9">
    <location>
        <begin position="1278"/>
        <end position="1299"/>
    </location>
</feature>
<evidence type="ECO:0000256" key="5">
    <source>
        <dbReference type="ARBA" id="ARBA00023163"/>
    </source>
</evidence>
<feature type="region of interest" description="Disordered" evidence="9">
    <location>
        <begin position="618"/>
        <end position="743"/>
    </location>
</feature>
<feature type="region of interest" description="Disordered" evidence="9">
    <location>
        <begin position="1272"/>
        <end position="1302"/>
    </location>
</feature>
<dbReference type="GO" id="GO:0046982">
    <property type="term" value="F:protein heterodimerization activity"/>
    <property type="evidence" value="ECO:0007669"/>
    <property type="project" value="InterPro"/>
</dbReference>
<evidence type="ECO:0000256" key="2">
    <source>
        <dbReference type="ARBA" id="ARBA00022553"/>
    </source>
</evidence>
<dbReference type="PRINTS" id="PR00503">
    <property type="entry name" value="BROMODOMAIN"/>
</dbReference>
<dbReference type="GO" id="GO:0006325">
    <property type="term" value="P:chromatin organization"/>
    <property type="evidence" value="ECO:0007669"/>
    <property type="project" value="UniProtKB-ARBA"/>
</dbReference>
<evidence type="ECO:0000256" key="1">
    <source>
        <dbReference type="ARBA" id="ARBA00004123"/>
    </source>
</evidence>
<dbReference type="Proteomes" id="UP000478008">
    <property type="component" value="Unassembled WGS sequence"/>
</dbReference>
<feature type="compositionally biased region" description="Basic and acidic residues" evidence="9">
    <location>
        <begin position="298"/>
        <end position="316"/>
    </location>
</feature>
<keyword evidence="6" id="KW-0539">Nucleus</keyword>
<keyword evidence="5" id="KW-0804">Transcription</keyword>
<protein>
    <recommendedName>
        <fullName evidence="7">SAGA complex subunit Spt7</fullName>
    </recommendedName>
</protein>
<keyword evidence="12" id="KW-1185">Reference proteome</keyword>
<evidence type="ECO:0000313" key="11">
    <source>
        <dbReference type="EMBL" id="VUG19980.1"/>
    </source>
</evidence>
<feature type="region of interest" description="Disordered" evidence="9">
    <location>
        <begin position="90"/>
        <end position="129"/>
    </location>
</feature>
<evidence type="ECO:0000256" key="8">
    <source>
        <dbReference type="PROSITE-ProRule" id="PRU00035"/>
    </source>
</evidence>
<evidence type="ECO:0000256" key="6">
    <source>
        <dbReference type="ARBA" id="ARBA00023242"/>
    </source>
</evidence>
<evidence type="ECO:0000256" key="3">
    <source>
        <dbReference type="ARBA" id="ARBA00023015"/>
    </source>
</evidence>
<dbReference type="CDD" id="cd05510">
    <property type="entry name" value="Bromo_SPT7_like"/>
    <property type="match status" value="1"/>
</dbReference>
<dbReference type="Gene3D" id="1.20.920.10">
    <property type="entry name" value="Bromodomain-like"/>
    <property type="match status" value="1"/>
</dbReference>
<evidence type="ECO:0000313" key="12">
    <source>
        <dbReference type="Proteomes" id="UP000478008"/>
    </source>
</evidence>
<dbReference type="GO" id="GO:0046695">
    <property type="term" value="C:SLIK (SAGA-like) complex"/>
    <property type="evidence" value="ECO:0007669"/>
    <property type="project" value="InterPro"/>
</dbReference>
<sequence>MAGYKLKAFKGNNKKLLRRLTVKLFSEGFFNCYLSPQLFNLLSFILKSSDDQSIKSEVDEQKLAAWEALMDCNLFVEFLNDNATDVSKKRDKKSLSGVEHVNPDNGGDDSGEGDGNDNNADDDDDDVKMTMMNDESDYADGNVEEGRVLNSSVDNDLYLKPGFGSARNLCITLRYLLYEQAVDYFYDEFNNRDSKFHDFELLDEEHDANKDKKSAKNLHDLSKSSEDNVSNTVNDAEDDNYDDDSPKIERGDVSSEDDDYDDDDDDDDDDDGDEDNTKDNNNDNSAKVISTGIPVGVNDKESEEDKSLNDEISKVDDENDVSSPKYIEPGSHGEMILKVPESVILSKPNYPSLPNSFSPADEAIGKVVHPILSTSSAIESSLEKQNELKLIKNFNKIYHGFDDDLQNIVKRRKLEKSNQQLGLESDESNSSKTDGKLDQSVSKLMSLGGAANLSLKNLLGRIEDNRSKLNITDIELKNLIMDVRKNRSKWANYNRIGQEELYEACEKVVTELRGYTEHSTPFLNRVSKREAPNYYEIIKKPMDLNTVMRKLRNFQYRSKKQFVDDLMLIWQNCLTYNTDPKHYLRVDAIAMQKKTQSLIPLIPDIVVRDRAEVEKEAALAAKQDKEEQDSEQETENATRSGRAVGAVGTGSKQTAKKHRKGPTQKDNQEEVESKEKTAALDSKTEEETTTISATPVGTDTPSTAHDEKHLPINLTKSVSKVDSMTPAPASGASGTSPQNIDEENDELDEALEELRTERNEDDDDNDVIEDLEAATWKTLTANTRYKLCEARGKMFKGNKIDPNVESLYRDENQMANFMNYLTDNGDLVIHKNRYFDEHDDPYLIEYDVRGGVPPIKFRGVNFEQEENAMMEKLLGKGETLDSLPDSLLKVKIKGSNSVIMDNIKTMQQIRKTCFRINLIRQMQTSQFVHRSQMSAPDIKEINFNDIDPLSKLPTRDSLNGEVAFRSLRKSISAILMATGFEKTSPFCASLMTQLAEEHLGNLAKSMKLHEESNSINKMNIRGKSSTNIKNIVQMSLEENGIDKPDIIYTYYKEYLAKRNKKLKDLKTALEEFLKELLRPGLQDINETQFTDNSDQFMTGEFSEEIGDDFFGFRELGLDKEFGILSASVPLHLLHSRLSYQFNQLNNKRKKEKYDDFKEFKFPKLRKKDLPKQIGVLKHYYERLLTKSETMYAKQLRRHQQHIANGTADPNEKFVEYKDLNDLRIIEDDDLPIKQRNNRPKIPPNGKITQIKKKLIATSFFIDDQDKWVAEEKKKTQAHETTNTEKSYSSGKLDATSSVTDGKVSKENAGYSVIRKVANDDSLDNDHKESVETEQKDSNGILDTINEDGEDDNDEDEEKGDDKDIFTDASQGDIDDKDISSDKLKAEDIGDA</sequence>
<dbReference type="PANTHER" id="PTHR47343:SF1">
    <property type="entry name" value="TRANSCRIPTIONAL ACTIVATOR SPT7"/>
    <property type="match status" value="1"/>
</dbReference>
<dbReference type="EMBL" id="CABFWN010000006">
    <property type="protein sequence ID" value="VUG19980.1"/>
    <property type="molecule type" value="Genomic_DNA"/>
</dbReference>
<dbReference type="SUPFAM" id="SSF47370">
    <property type="entry name" value="Bromodomain"/>
    <property type="match status" value="1"/>
</dbReference>
<proteinExistence type="predicted"/>
<dbReference type="Gene3D" id="1.10.20.10">
    <property type="entry name" value="Histone, subunit A"/>
    <property type="match status" value="1"/>
</dbReference>
<dbReference type="InterPro" id="IPR037782">
    <property type="entry name" value="Spt7"/>
</dbReference>
<comment type="subcellular location">
    <subcellularLocation>
        <location evidence="1">Nucleus</location>
    </subcellularLocation>
</comment>
<dbReference type="GO" id="GO:0005198">
    <property type="term" value="F:structural molecule activity"/>
    <property type="evidence" value="ECO:0007669"/>
    <property type="project" value="TreeGrafter"/>
</dbReference>
<feature type="compositionally biased region" description="Basic and acidic residues" evidence="9">
    <location>
        <begin position="1323"/>
        <end position="1336"/>
    </location>
</feature>
<dbReference type="GO" id="GO:0005634">
    <property type="term" value="C:nucleus"/>
    <property type="evidence" value="ECO:0007669"/>
    <property type="project" value="UniProtKB-SubCell"/>
</dbReference>
<feature type="region of interest" description="Disordered" evidence="9">
    <location>
        <begin position="1316"/>
        <end position="1391"/>
    </location>
</feature>
<accession>A0A7D9H2P8</accession>
<dbReference type="GO" id="GO:0006357">
    <property type="term" value="P:regulation of transcription by RNA polymerase II"/>
    <property type="evidence" value="ECO:0007669"/>
    <property type="project" value="UniProtKB-ARBA"/>
</dbReference>
<dbReference type="SMART" id="SM00297">
    <property type="entry name" value="BROMO"/>
    <property type="match status" value="1"/>
</dbReference>
<evidence type="ECO:0000256" key="7">
    <source>
        <dbReference type="ARBA" id="ARBA00093633"/>
    </source>
</evidence>
<feature type="compositionally biased region" description="Basic and acidic residues" evidence="9">
    <location>
        <begin position="1376"/>
        <end position="1391"/>
    </location>
</feature>
<dbReference type="InterPro" id="IPR036427">
    <property type="entry name" value="Bromodomain-like_sf"/>
</dbReference>